<dbReference type="Proteomes" id="UP000824002">
    <property type="component" value="Unassembled WGS sequence"/>
</dbReference>
<dbReference type="PROSITE" id="PS00059">
    <property type="entry name" value="ADH_ZINC"/>
    <property type="match status" value="1"/>
</dbReference>
<feature type="domain" description="Enoyl reductase (ER)" evidence="5">
    <location>
        <begin position="9"/>
        <end position="339"/>
    </location>
</feature>
<dbReference type="GO" id="GO:0008270">
    <property type="term" value="F:zinc ion binding"/>
    <property type="evidence" value="ECO:0007669"/>
    <property type="project" value="InterPro"/>
</dbReference>
<dbReference type="SMART" id="SM00829">
    <property type="entry name" value="PKS_ER"/>
    <property type="match status" value="1"/>
</dbReference>
<dbReference type="InterPro" id="IPR002328">
    <property type="entry name" value="ADH_Zn_CS"/>
</dbReference>
<dbReference type="InterPro" id="IPR036291">
    <property type="entry name" value="NAD(P)-bd_dom_sf"/>
</dbReference>
<dbReference type="GO" id="GO:0016491">
    <property type="term" value="F:oxidoreductase activity"/>
    <property type="evidence" value="ECO:0007669"/>
    <property type="project" value="UniProtKB-KW"/>
</dbReference>
<dbReference type="AlphaFoldDB" id="A0A9D1JYL0"/>
<reference evidence="6" key="2">
    <citation type="journal article" date="2021" name="PeerJ">
        <title>Extensive microbial diversity within the chicken gut microbiome revealed by metagenomics and culture.</title>
        <authorList>
            <person name="Gilroy R."/>
            <person name="Ravi A."/>
            <person name="Getino M."/>
            <person name="Pursley I."/>
            <person name="Horton D.L."/>
            <person name="Alikhan N.F."/>
            <person name="Baker D."/>
            <person name="Gharbi K."/>
            <person name="Hall N."/>
            <person name="Watson M."/>
            <person name="Adriaenssens E.M."/>
            <person name="Foster-Nyarko E."/>
            <person name="Jarju S."/>
            <person name="Secka A."/>
            <person name="Antonio M."/>
            <person name="Oren A."/>
            <person name="Chaudhuri R.R."/>
            <person name="La Ragione R."/>
            <person name="Hildebrand F."/>
            <person name="Pallen M.J."/>
        </authorList>
    </citation>
    <scope>NUCLEOTIDE SEQUENCE</scope>
    <source>
        <strain evidence="6">CHK199-13235</strain>
    </source>
</reference>
<evidence type="ECO:0000256" key="2">
    <source>
        <dbReference type="ARBA" id="ARBA00022833"/>
    </source>
</evidence>
<dbReference type="PANTHER" id="PTHR43401">
    <property type="entry name" value="L-THREONINE 3-DEHYDROGENASE"/>
    <property type="match status" value="1"/>
</dbReference>
<dbReference type="Gene3D" id="3.40.50.720">
    <property type="entry name" value="NAD(P)-binding Rossmann-like Domain"/>
    <property type="match status" value="1"/>
</dbReference>
<comment type="similarity">
    <text evidence="4">Belongs to the zinc-containing alcohol dehydrogenase family.</text>
</comment>
<evidence type="ECO:0000256" key="4">
    <source>
        <dbReference type="RuleBase" id="RU361277"/>
    </source>
</evidence>
<evidence type="ECO:0000256" key="3">
    <source>
        <dbReference type="ARBA" id="ARBA00023002"/>
    </source>
</evidence>
<dbReference type="SUPFAM" id="SSF51735">
    <property type="entry name" value="NAD(P)-binding Rossmann-fold domains"/>
    <property type="match status" value="1"/>
</dbReference>
<dbReference type="InterPro" id="IPR020843">
    <property type="entry name" value="ER"/>
</dbReference>
<keyword evidence="3" id="KW-0560">Oxidoreductase</keyword>
<comment type="cofactor">
    <cofactor evidence="4">
        <name>Zn(2+)</name>
        <dbReference type="ChEBI" id="CHEBI:29105"/>
    </cofactor>
</comment>
<proteinExistence type="inferred from homology"/>
<accession>A0A9D1JYL0</accession>
<evidence type="ECO:0000313" key="6">
    <source>
        <dbReference type="EMBL" id="HIS75335.1"/>
    </source>
</evidence>
<dbReference type="EMBL" id="DVJP01000010">
    <property type="protein sequence ID" value="HIS75335.1"/>
    <property type="molecule type" value="Genomic_DNA"/>
</dbReference>
<sequence length="343" mass="36983">MMKAVVWKGPDQVEYTDIPEPECIPGWVKIRVMAVGLCVTETHVIAGTFHAGNPPHILGHEICGDVVELGIGCRPELLGKRVVVETYVGCGKCIYCRTGRKHLCSAGEIGYPPHAGGDAQFVIVPETSVHFIPDQISYDEGGIMEAAVCPFGALMSAGFTMGQTILVQGTGVGGLSFIQAARVAGAKKIICAVRNEEKAKQAYFFGADIVIDLRTEDLQKRVMRETDSLGVDVSVDAAGAPETIENAIHTAANGGKVILYGIPDERLTVSIPISEVILRQITLCGYTGNEFAWEPLITAVSKGSFKLKEMVSQTFPLSKFDEALSLLKNRPVGFIKVVLHPWE</sequence>
<dbReference type="SUPFAM" id="SSF50129">
    <property type="entry name" value="GroES-like"/>
    <property type="match status" value="1"/>
</dbReference>
<dbReference type="Gene3D" id="3.90.180.10">
    <property type="entry name" value="Medium-chain alcohol dehydrogenases, catalytic domain"/>
    <property type="match status" value="1"/>
</dbReference>
<keyword evidence="2 4" id="KW-0862">Zinc</keyword>
<keyword evidence="1 4" id="KW-0479">Metal-binding</keyword>
<dbReference type="InterPro" id="IPR013154">
    <property type="entry name" value="ADH-like_N"/>
</dbReference>
<dbReference type="Pfam" id="PF08240">
    <property type="entry name" value="ADH_N"/>
    <property type="match status" value="1"/>
</dbReference>
<protein>
    <submittedName>
        <fullName evidence="6">Zinc-binding dehydrogenase</fullName>
    </submittedName>
</protein>
<evidence type="ECO:0000313" key="7">
    <source>
        <dbReference type="Proteomes" id="UP000824002"/>
    </source>
</evidence>
<dbReference type="PANTHER" id="PTHR43401:SF2">
    <property type="entry name" value="L-THREONINE 3-DEHYDROGENASE"/>
    <property type="match status" value="1"/>
</dbReference>
<dbReference type="InterPro" id="IPR011032">
    <property type="entry name" value="GroES-like_sf"/>
</dbReference>
<dbReference type="InterPro" id="IPR013149">
    <property type="entry name" value="ADH-like_C"/>
</dbReference>
<dbReference type="InterPro" id="IPR050129">
    <property type="entry name" value="Zn_alcohol_dh"/>
</dbReference>
<comment type="caution">
    <text evidence="6">The sequence shown here is derived from an EMBL/GenBank/DDBJ whole genome shotgun (WGS) entry which is preliminary data.</text>
</comment>
<evidence type="ECO:0000259" key="5">
    <source>
        <dbReference type="SMART" id="SM00829"/>
    </source>
</evidence>
<name>A0A9D1JYL0_9FIRM</name>
<dbReference type="Pfam" id="PF00107">
    <property type="entry name" value="ADH_zinc_N"/>
    <property type="match status" value="1"/>
</dbReference>
<evidence type="ECO:0000256" key="1">
    <source>
        <dbReference type="ARBA" id="ARBA00022723"/>
    </source>
</evidence>
<organism evidence="6 7">
    <name type="scientific">Candidatus Merdivicinus excrementipullorum</name>
    <dbReference type="NCBI Taxonomy" id="2840867"/>
    <lineage>
        <taxon>Bacteria</taxon>
        <taxon>Bacillati</taxon>
        <taxon>Bacillota</taxon>
        <taxon>Clostridia</taxon>
        <taxon>Eubacteriales</taxon>
        <taxon>Oscillospiraceae</taxon>
        <taxon>Oscillospiraceae incertae sedis</taxon>
        <taxon>Candidatus Merdivicinus</taxon>
    </lineage>
</organism>
<gene>
    <name evidence="6" type="ORF">IAB51_00855</name>
</gene>
<reference evidence="6" key="1">
    <citation type="submission" date="2020-10" db="EMBL/GenBank/DDBJ databases">
        <authorList>
            <person name="Gilroy R."/>
        </authorList>
    </citation>
    <scope>NUCLEOTIDE SEQUENCE</scope>
    <source>
        <strain evidence="6">CHK199-13235</strain>
    </source>
</reference>